<name>M0LYT3_9EURY</name>
<dbReference type="Gene3D" id="1.10.10.10">
    <property type="entry name" value="Winged helix-like DNA-binding domain superfamily/Winged helix DNA-binding domain"/>
    <property type="match status" value="1"/>
</dbReference>
<keyword evidence="7" id="KW-1185">Reference proteome</keyword>
<dbReference type="PATRIC" id="fig|1132509.6.peg.2998"/>
<dbReference type="InterPro" id="IPR005471">
    <property type="entry name" value="Tscrpt_reg_IclR_N"/>
</dbReference>
<dbReference type="RefSeq" id="WP_007694507.1">
    <property type="nucleotide sequence ID" value="NZ_AJRK01000135.1"/>
</dbReference>
<gene>
    <name evidence="6" type="ORF">C447_12952</name>
</gene>
<dbReference type="PROSITE" id="PS51077">
    <property type="entry name" value="HTH_ICLR"/>
    <property type="match status" value="1"/>
</dbReference>
<dbReference type="GO" id="GO:0045892">
    <property type="term" value="P:negative regulation of DNA-templated transcription"/>
    <property type="evidence" value="ECO:0007669"/>
    <property type="project" value="TreeGrafter"/>
</dbReference>
<keyword evidence="2" id="KW-0238">DNA-binding</keyword>
<dbReference type="Pfam" id="PF09339">
    <property type="entry name" value="HTH_IclR"/>
    <property type="match status" value="1"/>
</dbReference>
<dbReference type="InterPro" id="IPR036390">
    <property type="entry name" value="WH_DNA-bd_sf"/>
</dbReference>
<dbReference type="PROSITE" id="PS51078">
    <property type="entry name" value="ICLR_ED"/>
    <property type="match status" value="1"/>
</dbReference>
<dbReference type="InterPro" id="IPR014757">
    <property type="entry name" value="Tscrpt_reg_IclR_C"/>
</dbReference>
<dbReference type="EMBL" id="AOMB01000035">
    <property type="protein sequence ID" value="EMA37280.1"/>
    <property type="molecule type" value="Genomic_DNA"/>
</dbReference>
<accession>M0LYT3</accession>
<evidence type="ECO:0000256" key="2">
    <source>
        <dbReference type="ARBA" id="ARBA00023125"/>
    </source>
</evidence>
<evidence type="ECO:0000259" key="4">
    <source>
        <dbReference type="PROSITE" id="PS51077"/>
    </source>
</evidence>
<dbReference type="Gene3D" id="3.30.450.40">
    <property type="match status" value="1"/>
</dbReference>
<dbReference type="InterPro" id="IPR036388">
    <property type="entry name" value="WH-like_DNA-bd_sf"/>
</dbReference>
<dbReference type="InterPro" id="IPR050707">
    <property type="entry name" value="HTH_MetabolicPath_Reg"/>
</dbReference>
<evidence type="ECO:0000313" key="7">
    <source>
        <dbReference type="Proteomes" id="UP000011566"/>
    </source>
</evidence>
<dbReference type="SUPFAM" id="SSF55781">
    <property type="entry name" value="GAF domain-like"/>
    <property type="match status" value="1"/>
</dbReference>
<dbReference type="eggNOG" id="arCOG02798">
    <property type="taxonomic scope" value="Archaea"/>
</dbReference>
<proteinExistence type="predicted"/>
<dbReference type="GO" id="GO:0003677">
    <property type="term" value="F:DNA binding"/>
    <property type="evidence" value="ECO:0007669"/>
    <property type="project" value="UniProtKB-KW"/>
</dbReference>
<dbReference type="SUPFAM" id="SSF46785">
    <property type="entry name" value="Winged helix' DNA-binding domain"/>
    <property type="match status" value="1"/>
</dbReference>
<comment type="caution">
    <text evidence="6">The sequence shown here is derived from an EMBL/GenBank/DDBJ whole genome shotgun (WGS) entry which is preliminary data.</text>
</comment>
<dbReference type="AlphaFoldDB" id="M0LYT3"/>
<protein>
    <submittedName>
        <fullName evidence="6">ArcR family transcription regulator</fullName>
    </submittedName>
</protein>
<evidence type="ECO:0000259" key="5">
    <source>
        <dbReference type="PROSITE" id="PS51078"/>
    </source>
</evidence>
<dbReference type="PANTHER" id="PTHR30136">
    <property type="entry name" value="HELIX-TURN-HELIX TRANSCRIPTIONAL REGULATOR, ICLR FAMILY"/>
    <property type="match status" value="1"/>
</dbReference>
<dbReference type="PANTHER" id="PTHR30136:SF35">
    <property type="entry name" value="HTH-TYPE TRANSCRIPTIONAL REGULATOR RV1719"/>
    <property type="match status" value="1"/>
</dbReference>
<evidence type="ECO:0000313" key="6">
    <source>
        <dbReference type="EMBL" id="EMA37280.1"/>
    </source>
</evidence>
<keyword evidence="1" id="KW-0805">Transcription regulation</keyword>
<reference evidence="6 7" key="1">
    <citation type="journal article" date="2014" name="PLoS Genet.">
        <title>Phylogenetically driven sequencing of extremely halophilic archaea reveals strategies for static and dynamic osmo-response.</title>
        <authorList>
            <person name="Becker E.A."/>
            <person name="Seitzer P.M."/>
            <person name="Tritt A."/>
            <person name="Larsen D."/>
            <person name="Krusor M."/>
            <person name="Yao A.I."/>
            <person name="Wu D."/>
            <person name="Madern D."/>
            <person name="Eisen J.A."/>
            <person name="Darling A.E."/>
            <person name="Facciotti M.T."/>
        </authorList>
    </citation>
    <scope>NUCLEOTIDE SEQUENCE [LARGE SCALE GENOMIC DNA]</scope>
    <source>
        <strain evidence="6 7">100A6</strain>
    </source>
</reference>
<evidence type="ECO:0000256" key="1">
    <source>
        <dbReference type="ARBA" id="ARBA00023015"/>
    </source>
</evidence>
<dbReference type="GO" id="GO:0003700">
    <property type="term" value="F:DNA-binding transcription factor activity"/>
    <property type="evidence" value="ECO:0007669"/>
    <property type="project" value="TreeGrafter"/>
</dbReference>
<sequence>MGKTTQPLQTVARSFEIIDILWRLNGVGPTELAEYMDIPRSTAHDYLRTLESTGYVVHTGNSYRLGYRFLDIGGRLKHRNRFFHVARPVLQTLAEKTGELPNIGVEENGRCVIIHAIEGAQALELGIYPGLTLPIHSQATGKAILANLPEKRRSEIVESCDLERMTEHTITDERTLANELATIRENGYAVDWDQQVIGMGVIAAPVFVDDEVLGAVAIVAPTDRLKKEDYRTELVQSVREASSTIKINYEYGR</sequence>
<dbReference type="Proteomes" id="UP000011566">
    <property type="component" value="Unassembled WGS sequence"/>
</dbReference>
<dbReference type="OrthoDB" id="14763at2157"/>
<feature type="domain" description="IclR-ED" evidence="5">
    <location>
        <begin position="68"/>
        <end position="251"/>
    </location>
</feature>
<dbReference type="Pfam" id="PF01614">
    <property type="entry name" value="IclR_C"/>
    <property type="match status" value="1"/>
</dbReference>
<keyword evidence="3" id="KW-0804">Transcription</keyword>
<dbReference type="InterPro" id="IPR029016">
    <property type="entry name" value="GAF-like_dom_sf"/>
</dbReference>
<feature type="domain" description="HTH iclR-type" evidence="4">
    <location>
        <begin position="8"/>
        <end position="67"/>
    </location>
</feature>
<evidence type="ECO:0000256" key="3">
    <source>
        <dbReference type="ARBA" id="ARBA00023163"/>
    </source>
</evidence>
<organism evidence="6 7">
    <name type="scientific">Halococcus hamelinensis 100A6</name>
    <dbReference type="NCBI Taxonomy" id="1132509"/>
    <lineage>
        <taxon>Archaea</taxon>
        <taxon>Methanobacteriati</taxon>
        <taxon>Methanobacteriota</taxon>
        <taxon>Stenosarchaea group</taxon>
        <taxon>Halobacteria</taxon>
        <taxon>Halobacteriales</taxon>
        <taxon>Halococcaceae</taxon>
        <taxon>Halococcus</taxon>
    </lineage>
</organism>
<dbReference type="SMART" id="SM00346">
    <property type="entry name" value="HTH_ICLR"/>
    <property type="match status" value="1"/>
</dbReference>